<organism evidence="1 2">
    <name type="scientific">Gemmata palustris</name>
    <dbReference type="NCBI Taxonomy" id="2822762"/>
    <lineage>
        <taxon>Bacteria</taxon>
        <taxon>Pseudomonadati</taxon>
        <taxon>Planctomycetota</taxon>
        <taxon>Planctomycetia</taxon>
        <taxon>Gemmatales</taxon>
        <taxon>Gemmataceae</taxon>
        <taxon>Gemmata</taxon>
    </lineage>
</organism>
<evidence type="ECO:0000313" key="1">
    <source>
        <dbReference type="EMBL" id="MBP3958343.1"/>
    </source>
</evidence>
<gene>
    <name evidence="1" type="ORF">J8F10_24100</name>
</gene>
<dbReference type="Proteomes" id="UP000676565">
    <property type="component" value="Unassembled WGS sequence"/>
</dbReference>
<reference evidence="1 2" key="1">
    <citation type="submission" date="2021-04" db="EMBL/GenBank/DDBJ databases">
        <authorList>
            <person name="Ivanova A."/>
        </authorList>
    </citation>
    <scope>NUCLEOTIDE SEQUENCE [LARGE SCALE GENOMIC DNA]</scope>
    <source>
        <strain evidence="1 2">G18</strain>
    </source>
</reference>
<sequence length="117" mass="11959">MPNSYEFQPNDAYNLTATIASGQTTSAEIDLTGADLCGLFMPAAFTGTTIKIQAAPASGGTFVTVQSGGADYALPVAASKYVPIENLAVVAGLRFIKLVSGSSEGADRSITLAVRPV</sequence>
<name>A0ABS5BXG0_9BACT</name>
<protein>
    <submittedName>
        <fullName evidence="1">Uncharacterized protein</fullName>
    </submittedName>
</protein>
<dbReference type="RefSeq" id="WP_210658235.1">
    <property type="nucleotide sequence ID" value="NZ_JAGKQQ010000001.1"/>
</dbReference>
<keyword evidence="2" id="KW-1185">Reference proteome</keyword>
<comment type="caution">
    <text evidence="1">The sequence shown here is derived from an EMBL/GenBank/DDBJ whole genome shotgun (WGS) entry which is preliminary data.</text>
</comment>
<proteinExistence type="predicted"/>
<dbReference type="EMBL" id="JAGKQQ010000001">
    <property type="protein sequence ID" value="MBP3958343.1"/>
    <property type="molecule type" value="Genomic_DNA"/>
</dbReference>
<accession>A0ABS5BXG0</accession>
<evidence type="ECO:0000313" key="2">
    <source>
        <dbReference type="Proteomes" id="UP000676565"/>
    </source>
</evidence>